<dbReference type="Proteomes" id="UP000596145">
    <property type="component" value="Chromosome"/>
</dbReference>
<dbReference type="AlphaFoldDB" id="A0A7T4EEE8"/>
<evidence type="ECO:0000313" key="2">
    <source>
        <dbReference type="EMBL" id="QRP71635.1"/>
    </source>
</evidence>
<protein>
    <submittedName>
        <fullName evidence="1">Uncharacterized protein</fullName>
    </submittedName>
</protein>
<dbReference type="Proteomes" id="UP000617681">
    <property type="component" value="Chromosome"/>
</dbReference>
<reference evidence="1 3" key="1">
    <citation type="submission" date="2020-12" db="EMBL/GenBank/DDBJ databases">
        <title>FDA dAtabase for Regulatory Grade micrObial Sequences (FDA-ARGOS): Supporting development and validation of Infectious Disease Dx tests.</title>
        <authorList>
            <person name="Sproer C."/>
            <person name="Gronow S."/>
            <person name="Severitt S."/>
            <person name="Schroder I."/>
            <person name="Tallon L."/>
            <person name="Sadzewicz L."/>
            <person name="Zhao X."/>
            <person name="Boylan J."/>
            <person name="Ott S."/>
            <person name="Bowen H."/>
            <person name="Vavikolanu K."/>
            <person name="Mehta A."/>
            <person name="Aluvathingal J."/>
            <person name="Nadendla S."/>
            <person name="Lowell S."/>
            <person name="Myers T."/>
            <person name="Yan Y."/>
            <person name="Sichtig H."/>
        </authorList>
    </citation>
    <scope>NUCLEOTIDE SEQUENCE [LARGE SCALE GENOMIC DNA]</scope>
    <source>
        <strain evidence="1 3">FDAARGOS_1053</strain>
        <strain evidence="2">FDAARGOS_1191</strain>
    </source>
</reference>
<gene>
    <name evidence="1" type="ORF">I6I10_10275</name>
    <name evidence="2" type="ORF">I6J21_05860</name>
</gene>
<dbReference type="EMBL" id="CP069534">
    <property type="protein sequence ID" value="QRP71635.1"/>
    <property type="molecule type" value="Genomic_DNA"/>
</dbReference>
<dbReference type="OrthoDB" id="21421at2"/>
<accession>A0A7T4EEE8</accession>
<dbReference type="RefSeq" id="WP_005396178.1">
    <property type="nucleotide sequence ID" value="NZ_CP068162.1"/>
</dbReference>
<evidence type="ECO:0000313" key="1">
    <source>
        <dbReference type="EMBL" id="QQB45852.1"/>
    </source>
</evidence>
<evidence type="ECO:0000313" key="3">
    <source>
        <dbReference type="Proteomes" id="UP000596145"/>
    </source>
</evidence>
<sequence>MILVVIALAAIAVLAVVLFALVSPSRSGETVQRHMIEYISDAPNHDIILRAVFPRARMVIFEDGAINVDKRSYPIETDLLNLTATGRKGEQDLHDRMRFARVDGCWVIQN</sequence>
<name>A0A7T4EEE8_9CORY</name>
<organism evidence="1 3">
    <name type="scientific">Corynebacterium glucuronolyticum</name>
    <dbReference type="NCBI Taxonomy" id="39791"/>
    <lineage>
        <taxon>Bacteria</taxon>
        <taxon>Bacillati</taxon>
        <taxon>Actinomycetota</taxon>
        <taxon>Actinomycetes</taxon>
        <taxon>Mycobacteriales</taxon>
        <taxon>Corynebacteriaceae</taxon>
        <taxon>Corynebacterium</taxon>
    </lineage>
</organism>
<proteinExistence type="predicted"/>
<dbReference type="EMBL" id="CP066007">
    <property type="protein sequence ID" value="QQB45852.1"/>
    <property type="molecule type" value="Genomic_DNA"/>
</dbReference>